<dbReference type="HAMAP" id="MF_00222">
    <property type="entry name" value="Shikimate_DH_AroE"/>
    <property type="match status" value="1"/>
</dbReference>
<keyword evidence="3" id="KW-0521">NADP</keyword>
<dbReference type="NCBIfam" id="TIGR00507">
    <property type="entry name" value="aroE"/>
    <property type="match status" value="1"/>
</dbReference>
<evidence type="ECO:0000256" key="5">
    <source>
        <dbReference type="ARBA" id="ARBA00023141"/>
    </source>
</evidence>
<feature type="domain" description="Shikimate dehydrogenase substrate binding N-terminal" evidence="6">
    <location>
        <begin position="22"/>
        <end position="94"/>
    </location>
</feature>
<keyword evidence="5" id="KW-0057">Aromatic amino acid biosynthesis</keyword>
<evidence type="ECO:0000256" key="3">
    <source>
        <dbReference type="ARBA" id="ARBA00022857"/>
    </source>
</evidence>
<dbReference type="GO" id="GO:0009073">
    <property type="term" value="P:aromatic amino acid family biosynthetic process"/>
    <property type="evidence" value="ECO:0007669"/>
    <property type="project" value="UniProtKB-KW"/>
</dbReference>
<keyword evidence="2" id="KW-0028">Amino-acid biosynthesis</keyword>
<dbReference type="GO" id="GO:0004764">
    <property type="term" value="F:shikimate 3-dehydrogenase (NADP+) activity"/>
    <property type="evidence" value="ECO:0007669"/>
    <property type="project" value="UniProtKB-EC"/>
</dbReference>
<dbReference type="PANTHER" id="PTHR21089">
    <property type="entry name" value="SHIKIMATE DEHYDROGENASE"/>
    <property type="match status" value="1"/>
</dbReference>
<dbReference type="GO" id="GO:0019632">
    <property type="term" value="P:shikimate metabolic process"/>
    <property type="evidence" value="ECO:0007669"/>
    <property type="project" value="InterPro"/>
</dbReference>
<dbReference type="EMBL" id="CAFBNB010000156">
    <property type="protein sequence ID" value="CAB4934393.1"/>
    <property type="molecule type" value="Genomic_DNA"/>
</dbReference>
<reference evidence="8" key="1">
    <citation type="submission" date="2020-05" db="EMBL/GenBank/DDBJ databases">
        <authorList>
            <person name="Chiriac C."/>
            <person name="Salcher M."/>
            <person name="Ghai R."/>
            <person name="Kavagutti S V."/>
        </authorList>
    </citation>
    <scope>NUCLEOTIDE SEQUENCE</scope>
</reference>
<dbReference type="InterPro" id="IPR013708">
    <property type="entry name" value="Shikimate_DH-bd_N"/>
</dbReference>
<dbReference type="AlphaFoldDB" id="A0A6J7IT35"/>
<dbReference type="InterPro" id="IPR036291">
    <property type="entry name" value="NAD(P)-bd_dom_sf"/>
</dbReference>
<protein>
    <recommendedName>
        <fullName evidence="1">shikimate dehydrogenase (NADP(+))</fullName>
        <ecNumber evidence="1">1.1.1.25</ecNumber>
    </recommendedName>
</protein>
<name>A0A6J7IT35_9ZZZZ</name>
<dbReference type="Pfam" id="PF08501">
    <property type="entry name" value="Shikimate_dh_N"/>
    <property type="match status" value="1"/>
</dbReference>
<dbReference type="InterPro" id="IPR022893">
    <property type="entry name" value="Shikimate_DH_fam"/>
</dbReference>
<dbReference type="GO" id="GO:0050661">
    <property type="term" value="F:NADP binding"/>
    <property type="evidence" value="ECO:0007669"/>
    <property type="project" value="InterPro"/>
</dbReference>
<evidence type="ECO:0000259" key="7">
    <source>
        <dbReference type="Pfam" id="PF18317"/>
    </source>
</evidence>
<evidence type="ECO:0000313" key="8">
    <source>
        <dbReference type="EMBL" id="CAB4934393.1"/>
    </source>
</evidence>
<evidence type="ECO:0000256" key="1">
    <source>
        <dbReference type="ARBA" id="ARBA00012962"/>
    </source>
</evidence>
<dbReference type="EC" id="1.1.1.25" evidence="1"/>
<dbReference type="GO" id="GO:0009423">
    <property type="term" value="P:chorismate biosynthetic process"/>
    <property type="evidence" value="ECO:0007669"/>
    <property type="project" value="TreeGrafter"/>
</dbReference>
<proteinExistence type="inferred from homology"/>
<accession>A0A6J7IT35</accession>
<dbReference type="SUPFAM" id="SSF53223">
    <property type="entry name" value="Aminoacid dehydrogenase-like, N-terminal domain"/>
    <property type="match status" value="1"/>
</dbReference>
<gene>
    <name evidence="8" type="ORF">UFOPK3720_00886</name>
</gene>
<dbReference type="GO" id="GO:0008652">
    <property type="term" value="P:amino acid biosynthetic process"/>
    <property type="evidence" value="ECO:0007669"/>
    <property type="project" value="UniProtKB-KW"/>
</dbReference>
<dbReference type="Gene3D" id="3.40.50.720">
    <property type="entry name" value="NAD(P)-binding Rossmann-like Domain"/>
    <property type="match status" value="1"/>
</dbReference>
<dbReference type="PANTHER" id="PTHR21089:SF1">
    <property type="entry name" value="BIFUNCTIONAL 3-DEHYDROQUINATE DEHYDRATASE_SHIKIMATE DEHYDROGENASE, CHLOROPLASTIC"/>
    <property type="match status" value="1"/>
</dbReference>
<dbReference type="Gene3D" id="3.40.50.10860">
    <property type="entry name" value="Leucine Dehydrogenase, chain A, domain 1"/>
    <property type="match status" value="1"/>
</dbReference>
<dbReference type="InterPro" id="IPR011342">
    <property type="entry name" value="Shikimate_DH"/>
</dbReference>
<evidence type="ECO:0000256" key="4">
    <source>
        <dbReference type="ARBA" id="ARBA00023002"/>
    </source>
</evidence>
<feature type="domain" description="SDH C-terminal" evidence="7">
    <location>
        <begin position="248"/>
        <end position="278"/>
    </location>
</feature>
<organism evidence="8">
    <name type="scientific">freshwater metagenome</name>
    <dbReference type="NCBI Taxonomy" id="449393"/>
    <lineage>
        <taxon>unclassified sequences</taxon>
        <taxon>metagenomes</taxon>
        <taxon>ecological metagenomes</taxon>
    </lineage>
</organism>
<keyword evidence="4" id="KW-0560">Oxidoreductase</keyword>
<dbReference type="InterPro" id="IPR041121">
    <property type="entry name" value="SDH_C"/>
</dbReference>
<sequence>MAHNFMSTLTASFAMPAAENPTVAVMDAVFAHHGLDARYINCEISPESLGDAVRGALAMGFAGFNCSLPHKVHVIEFLDELAPSASIIGAVNCVVIKDGRLIGENTDGKGFVESLRTVVDPAGKDMVIFGAGGAARAIAVESALAGASTITVVNTTVSRGQDLVDRINADTQAKATLVHWDHEYAIPAATDIVVNATSVGLFPDIDARLNIDTASLLPSMVVADVIPNPPKTHLLTDAAARGCTTLDGMGMLVNQGRVAIKLWTGVDVDGQVMRRTLEGLFA</sequence>
<evidence type="ECO:0000256" key="2">
    <source>
        <dbReference type="ARBA" id="ARBA00022605"/>
    </source>
</evidence>
<dbReference type="InterPro" id="IPR046346">
    <property type="entry name" value="Aminoacid_DH-like_N_sf"/>
</dbReference>
<dbReference type="Pfam" id="PF18317">
    <property type="entry name" value="SDH_C"/>
    <property type="match status" value="1"/>
</dbReference>
<dbReference type="SUPFAM" id="SSF51735">
    <property type="entry name" value="NAD(P)-binding Rossmann-fold domains"/>
    <property type="match status" value="1"/>
</dbReference>
<evidence type="ECO:0000259" key="6">
    <source>
        <dbReference type="Pfam" id="PF08501"/>
    </source>
</evidence>